<dbReference type="InterPro" id="IPR038729">
    <property type="entry name" value="Rad50/SbcC_AAA"/>
</dbReference>
<dbReference type="PANTHER" id="PTHR41259">
    <property type="entry name" value="DOUBLE-STRAND BREAK REPAIR RAD50 ATPASE, PUTATIVE-RELATED"/>
    <property type="match status" value="1"/>
</dbReference>
<dbReference type="AlphaFoldDB" id="A0A9D2T1S3"/>
<name>A0A9D2T1S3_9FIRM</name>
<dbReference type="InterPro" id="IPR027417">
    <property type="entry name" value="P-loop_NTPase"/>
</dbReference>
<feature type="transmembrane region" description="Helical" evidence="3">
    <location>
        <begin position="285"/>
        <end position="309"/>
    </location>
</feature>
<dbReference type="EMBL" id="DWWI01000039">
    <property type="protein sequence ID" value="HJC42404.1"/>
    <property type="molecule type" value="Genomic_DNA"/>
</dbReference>
<dbReference type="Proteomes" id="UP000823895">
    <property type="component" value="Unassembled WGS sequence"/>
</dbReference>
<evidence type="ECO:0000256" key="3">
    <source>
        <dbReference type="SAM" id="Phobius"/>
    </source>
</evidence>
<gene>
    <name evidence="5" type="ORF">H9756_01785</name>
</gene>
<evidence type="ECO:0000313" key="6">
    <source>
        <dbReference type="Proteomes" id="UP000823895"/>
    </source>
</evidence>
<keyword evidence="3" id="KW-0812">Transmembrane</keyword>
<evidence type="ECO:0000256" key="1">
    <source>
        <dbReference type="SAM" id="Coils"/>
    </source>
</evidence>
<comment type="caution">
    <text evidence="5">The sequence shown here is derived from an EMBL/GenBank/DDBJ whole genome shotgun (WGS) entry which is preliminary data.</text>
</comment>
<sequence>MVITELYIRNFGKLSERHFYLKNGVQVISGENEYGKTTLHAFIRAMLFGMERGRGRAAAKDDFSRYEPWDNPGVYGGVMRFTCGGRSFRLERNFARQAKSVSLVCENDGEELSVEHGDLEMLLGGMTAELFDNTVSVGQLKSEPGQELSDALANYAANYYETGGGEYDLGQALKILGDRKKEVRRELRVEEDAGEAERRKLLQESRYLEADIRRLDVEYKEKESMLRALSVSEQTDVREKKDRREEADSVSGNGRRVMAGGIVCLCAGILLLVCSLWSWRESGWALSAAAFLTAVVPVLIMAAGIFMLLSGNAGKPAITGKRSVPEKDHGPGQGTEAYGGANENGSAEERKRLIWELERIRSEQREKDIRCKNVKEQYEESGKSDRQLMLEERCRALELAAVEMQKAARITAESMERRVSRRASEIFSAITDGKYRSLEMDRQRGITVWDGERRIPAGRLSRGTVEQIYFCIRMAAAETLSDEPVPVILDDVFVFYDDKRLKSVLKWLSGQEKQVIIFSCHRREEELLHCLR</sequence>
<evidence type="ECO:0000313" key="5">
    <source>
        <dbReference type="EMBL" id="HJC42404.1"/>
    </source>
</evidence>
<dbReference type="GO" id="GO:0006302">
    <property type="term" value="P:double-strand break repair"/>
    <property type="evidence" value="ECO:0007669"/>
    <property type="project" value="InterPro"/>
</dbReference>
<dbReference type="Pfam" id="PF13476">
    <property type="entry name" value="AAA_23"/>
    <property type="match status" value="1"/>
</dbReference>
<keyword evidence="3" id="KW-1133">Transmembrane helix</keyword>
<feature type="domain" description="Rad50/SbcC-type AAA" evidence="4">
    <location>
        <begin position="5"/>
        <end position="193"/>
    </location>
</feature>
<accession>A0A9D2T1S3</accession>
<dbReference type="GO" id="GO:0016887">
    <property type="term" value="F:ATP hydrolysis activity"/>
    <property type="evidence" value="ECO:0007669"/>
    <property type="project" value="InterPro"/>
</dbReference>
<dbReference type="SUPFAM" id="SSF52540">
    <property type="entry name" value="P-loop containing nucleoside triphosphate hydrolases"/>
    <property type="match status" value="1"/>
</dbReference>
<evidence type="ECO:0000256" key="2">
    <source>
        <dbReference type="SAM" id="MobiDB-lite"/>
    </source>
</evidence>
<keyword evidence="3" id="KW-0472">Membrane</keyword>
<dbReference type="Gene3D" id="3.40.50.300">
    <property type="entry name" value="P-loop containing nucleotide triphosphate hydrolases"/>
    <property type="match status" value="2"/>
</dbReference>
<dbReference type="PANTHER" id="PTHR41259:SF1">
    <property type="entry name" value="DOUBLE-STRAND BREAK REPAIR RAD50 ATPASE, PUTATIVE-RELATED"/>
    <property type="match status" value="1"/>
</dbReference>
<reference evidence="5" key="1">
    <citation type="journal article" date="2021" name="PeerJ">
        <title>Extensive microbial diversity within the chicken gut microbiome revealed by metagenomics and culture.</title>
        <authorList>
            <person name="Gilroy R."/>
            <person name="Ravi A."/>
            <person name="Getino M."/>
            <person name="Pursley I."/>
            <person name="Horton D.L."/>
            <person name="Alikhan N.F."/>
            <person name="Baker D."/>
            <person name="Gharbi K."/>
            <person name="Hall N."/>
            <person name="Watson M."/>
            <person name="Adriaenssens E.M."/>
            <person name="Foster-Nyarko E."/>
            <person name="Jarju S."/>
            <person name="Secka A."/>
            <person name="Antonio M."/>
            <person name="Oren A."/>
            <person name="Chaudhuri R.R."/>
            <person name="La Ragione R."/>
            <person name="Hildebrand F."/>
            <person name="Pallen M.J."/>
        </authorList>
    </citation>
    <scope>NUCLEOTIDE SEQUENCE</scope>
    <source>
        <strain evidence="5">CHK165-2605</strain>
    </source>
</reference>
<keyword evidence="1" id="KW-0175">Coiled coil</keyword>
<feature type="region of interest" description="Disordered" evidence="2">
    <location>
        <begin position="319"/>
        <end position="345"/>
    </location>
</feature>
<protein>
    <submittedName>
        <fullName evidence="5">AAA family ATPase</fullName>
    </submittedName>
</protein>
<feature type="coiled-coil region" evidence="1">
    <location>
        <begin position="173"/>
        <end position="204"/>
    </location>
</feature>
<proteinExistence type="predicted"/>
<organism evidence="5 6">
    <name type="scientific">Candidatus Mediterraneibacter gallistercoris</name>
    <dbReference type="NCBI Taxonomy" id="2838671"/>
    <lineage>
        <taxon>Bacteria</taxon>
        <taxon>Bacillati</taxon>
        <taxon>Bacillota</taxon>
        <taxon>Clostridia</taxon>
        <taxon>Lachnospirales</taxon>
        <taxon>Lachnospiraceae</taxon>
        <taxon>Mediterraneibacter</taxon>
    </lineage>
</organism>
<feature type="transmembrane region" description="Helical" evidence="3">
    <location>
        <begin position="257"/>
        <end position="279"/>
    </location>
</feature>
<evidence type="ECO:0000259" key="4">
    <source>
        <dbReference type="Pfam" id="PF13476"/>
    </source>
</evidence>
<reference evidence="5" key="2">
    <citation type="submission" date="2021-04" db="EMBL/GenBank/DDBJ databases">
        <authorList>
            <person name="Gilroy R."/>
        </authorList>
    </citation>
    <scope>NUCLEOTIDE SEQUENCE</scope>
    <source>
        <strain evidence="5">CHK165-2605</strain>
    </source>
</reference>